<gene>
    <name evidence="1" type="ORF">ACFL27_28675</name>
</gene>
<sequence length="77" mass="8821">CEEKNEIKVKGIAYPIQVFQVVDFYDHIPQGQNAVQKELDGFSLAIDFVKLAPDDKEKIIEIMRTTISRIEADLKAR</sequence>
<proteinExistence type="predicted"/>
<name>A0ABV6Z6V5_UNCC1</name>
<keyword evidence="2" id="KW-1185">Reference proteome</keyword>
<reference evidence="1 2" key="1">
    <citation type="submission" date="2024-09" db="EMBL/GenBank/DDBJ databases">
        <title>Laminarin stimulates single cell rates of sulfate reduction while oxygen inhibits transcriptomic activity in coastal marine sediment.</title>
        <authorList>
            <person name="Lindsay M."/>
            <person name="Orcutt B."/>
            <person name="Emerson D."/>
            <person name="Stepanauskas R."/>
            <person name="D'Angelo T."/>
        </authorList>
    </citation>
    <scope>NUCLEOTIDE SEQUENCE [LARGE SCALE GENOMIC DNA]</scope>
    <source>
        <strain evidence="1">SAG AM-311-K15</strain>
    </source>
</reference>
<evidence type="ECO:0000313" key="1">
    <source>
        <dbReference type="EMBL" id="MFC1854177.1"/>
    </source>
</evidence>
<protein>
    <recommendedName>
        <fullName evidence="3">PilZ domain-containing protein</fullName>
    </recommendedName>
</protein>
<feature type="non-terminal residue" evidence="1">
    <location>
        <position position="1"/>
    </location>
</feature>
<dbReference type="EMBL" id="JBHPBY010000751">
    <property type="protein sequence ID" value="MFC1854177.1"/>
    <property type="molecule type" value="Genomic_DNA"/>
</dbReference>
<dbReference type="Proteomes" id="UP001594351">
    <property type="component" value="Unassembled WGS sequence"/>
</dbReference>
<evidence type="ECO:0000313" key="2">
    <source>
        <dbReference type="Proteomes" id="UP001594351"/>
    </source>
</evidence>
<evidence type="ECO:0008006" key="3">
    <source>
        <dbReference type="Google" id="ProtNLM"/>
    </source>
</evidence>
<accession>A0ABV6Z6V5</accession>
<comment type="caution">
    <text evidence="1">The sequence shown here is derived from an EMBL/GenBank/DDBJ whole genome shotgun (WGS) entry which is preliminary data.</text>
</comment>
<organism evidence="1 2">
    <name type="scientific">candidate division CSSED10-310 bacterium</name>
    <dbReference type="NCBI Taxonomy" id="2855610"/>
    <lineage>
        <taxon>Bacteria</taxon>
        <taxon>Bacteria division CSSED10-310</taxon>
    </lineage>
</organism>